<dbReference type="NCBIfam" id="TIGR04337">
    <property type="entry name" value="AmmeMemoSam_rS"/>
    <property type="match status" value="1"/>
</dbReference>
<dbReference type="InterPro" id="IPR034457">
    <property type="entry name" value="Organic_radical-activating"/>
</dbReference>
<dbReference type="GO" id="GO:0006006">
    <property type="term" value="P:glucose metabolic process"/>
    <property type="evidence" value="ECO:0007669"/>
    <property type="project" value="UniProtKB-KW"/>
</dbReference>
<dbReference type="PANTHER" id="PTHR30352">
    <property type="entry name" value="PYRUVATE FORMATE-LYASE-ACTIVATING ENZYME"/>
    <property type="match status" value="1"/>
</dbReference>
<organism evidence="9 10">
    <name type="scientific">Pseudomonas kilonensis</name>
    <dbReference type="NCBI Taxonomy" id="132476"/>
    <lineage>
        <taxon>Bacteria</taxon>
        <taxon>Pseudomonadati</taxon>
        <taxon>Pseudomonadota</taxon>
        <taxon>Gammaproteobacteria</taxon>
        <taxon>Pseudomonadales</taxon>
        <taxon>Pseudomonadaceae</taxon>
        <taxon>Pseudomonas</taxon>
    </lineage>
</organism>
<reference evidence="9 10" key="1">
    <citation type="submission" date="2015-03" db="EMBL/GenBank/DDBJ databases">
        <title>Pseudomonas fluorescens 1855-344 Genome sequencing and assembly.</title>
        <authorList>
            <person name="Eng W.W.H."/>
            <person name="Gan H.M."/>
            <person name="Savka M.A."/>
        </authorList>
    </citation>
    <scope>NUCLEOTIDE SEQUENCE [LARGE SCALE GENOMIC DNA]</scope>
    <source>
        <strain evidence="9 10">1855-344</strain>
    </source>
</reference>
<evidence type="ECO:0000256" key="7">
    <source>
        <dbReference type="ARBA" id="ARBA00023014"/>
    </source>
</evidence>
<dbReference type="InterPro" id="IPR027596">
    <property type="entry name" value="AmmeMemoSam_rS"/>
</dbReference>
<evidence type="ECO:0000256" key="4">
    <source>
        <dbReference type="ARBA" id="ARBA00022691"/>
    </source>
</evidence>
<keyword evidence="3" id="KW-0313">Glucose metabolism</keyword>
<keyword evidence="5" id="KW-0479">Metal-binding</keyword>
<keyword evidence="7" id="KW-0411">Iron-sulfur</keyword>
<dbReference type="EMBL" id="JZXC01000011">
    <property type="protein sequence ID" value="KKA07414.1"/>
    <property type="molecule type" value="Genomic_DNA"/>
</dbReference>
<dbReference type="AlphaFoldDB" id="A0A0F4XNC3"/>
<dbReference type="PANTHER" id="PTHR30352:SF5">
    <property type="entry name" value="PYRUVATE FORMATE-LYASE 1-ACTIVATING ENZYME"/>
    <property type="match status" value="1"/>
</dbReference>
<keyword evidence="2" id="KW-0004">4Fe-4S</keyword>
<proteinExistence type="predicted"/>
<gene>
    <name evidence="9" type="ORF">VP02_13150</name>
</gene>
<dbReference type="Gene3D" id="3.20.20.70">
    <property type="entry name" value="Aldolase class I"/>
    <property type="match status" value="1"/>
</dbReference>
<dbReference type="GO" id="GO:0046872">
    <property type="term" value="F:metal ion binding"/>
    <property type="evidence" value="ECO:0007669"/>
    <property type="project" value="UniProtKB-KW"/>
</dbReference>
<keyword evidence="6" id="KW-0408">Iron</keyword>
<keyword evidence="4" id="KW-0949">S-adenosyl-L-methionine</keyword>
<dbReference type="SUPFAM" id="SSF102114">
    <property type="entry name" value="Radical SAM enzymes"/>
    <property type="match status" value="1"/>
</dbReference>
<sequence length="494" mass="55780">MDTTKNKNWTLESSPAKLEEILPGGVVKCHLSPRNCVIQEGKVGFCKVRGNRGGRLVTLNYGKGVHSTEETIETEAVFHFAPGERILSLGNIGCMLNCGYCHNWKTSQAKYVTDKDVYYYTPEQVVETALKHGIRVISWTYNDPVVWHEFILDTAKLAKEAGLINLYKSAFFISEEAIDELLPVIDIFSISLKSISPEYYRKVTTGWVEPVLAGIKKVYDAGKYVEVSTLMVTDISDDEETARKISQWVLDELGPNVPLHFVRFHPDYKMSNSIRTPVDRLLKARDVARSMGVEHVYLGNVNDIEGTNTSCNNCNALLVTRYGLNAEIIGLDSKGCCSQCGHDAHFKLLGEHQANAPVELREDALSAYEKRKFEWHGDIVSLHAQVLNTEDFEQTVYLRRNYTDGHNSDWKSLTLRPHESYRFIIAKARIDETGPEVWLPNGVNSNLHEVFDRAHFPTESIEEIGISQNDITPTIGYEGKQNMYEQVIKLVSQA</sequence>
<keyword evidence="3" id="KW-0119">Carbohydrate metabolism</keyword>
<dbReference type="Proteomes" id="UP000033662">
    <property type="component" value="Unassembled WGS sequence"/>
</dbReference>
<keyword evidence="9" id="KW-0456">Lyase</keyword>
<dbReference type="InterPro" id="IPR006638">
    <property type="entry name" value="Elp3/MiaA/NifB-like_rSAM"/>
</dbReference>
<comment type="caution">
    <text evidence="9">The sequence shown here is derived from an EMBL/GenBank/DDBJ whole genome shotgun (WGS) entry which is preliminary data.</text>
</comment>
<comment type="cofactor">
    <cofactor evidence="1">
        <name>[4Fe-4S] cluster</name>
        <dbReference type="ChEBI" id="CHEBI:49883"/>
    </cofactor>
</comment>
<accession>A0A0F4XNC3</accession>
<dbReference type="PROSITE" id="PS51918">
    <property type="entry name" value="RADICAL_SAM"/>
    <property type="match status" value="1"/>
</dbReference>
<keyword evidence="9" id="KW-0670">Pyruvate</keyword>
<evidence type="ECO:0000256" key="2">
    <source>
        <dbReference type="ARBA" id="ARBA00022485"/>
    </source>
</evidence>
<feature type="domain" description="Radical SAM core" evidence="8">
    <location>
        <begin position="79"/>
        <end position="294"/>
    </location>
</feature>
<evidence type="ECO:0000313" key="10">
    <source>
        <dbReference type="Proteomes" id="UP000033662"/>
    </source>
</evidence>
<dbReference type="InterPro" id="IPR058240">
    <property type="entry name" value="rSAM_sf"/>
</dbReference>
<dbReference type="Pfam" id="PF04055">
    <property type="entry name" value="Radical_SAM"/>
    <property type="match status" value="1"/>
</dbReference>
<evidence type="ECO:0000256" key="1">
    <source>
        <dbReference type="ARBA" id="ARBA00001966"/>
    </source>
</evidence>
<evidence type="ECO:0000256" key="6">
    <source>
        <dbReference type="ARBA" id="ARBA00023004"/>
    </source>
</evidence>
<evidence type="ECO:0000313" key="9">
    <source>
        <dbReference type="EMBL" id="KKA07414.1"/>
    </source>
</evidence>
<dbReference type="GO" id="GO:0051539">
    <property type="term" value="F:4 iron, 4 sulfur cluster binding"/>
    <property type="evidence" value="ECO:0007669"/>
    <property type="project" value="UniProtKB-KW"/>
</dbReference>
<dbReference type="GO" id="GO:0016829">
    <property type="term" value="F:lyase activity"/>
    <property type="evidence" value="ECO:0007669"/>
    <property type="project" value="UniProtKB-KW"/>
</dbReference>
<evidence type="ECO:0000256" key="5">
    <source>
        <dbReference type="ARBA" id="ARBA00022723"/>
    </source>
</evidence>
<dbReference type="SMART" id="SM00729">
    <property type="entry name" value="Elp3"/>
    <property type="match status" value="1"/>
</dbReference>
<evidence type="ECO:0000256" key="3">
    <source>
        <dbReference type="ARBA" id="ARBA00022526"/>
    </source>
</evidence>
<dbReference type="CDD" id="cd01335">
    <property type="entry name" value="Radical_SAM"/>
    <property type="match status" value="1"/>
</dbReference>
<dbReference type="PATRIC" id="fig|132476.4.peg.709"/>
<dbReference type="InterPro" id="IPR013785">
    <property type="entry name" value="Aldolase_TIM"/>
</dbReference>
<protein>
    <submittedName>
        <fullName evidence="9">Pyruvate formate lyase-activating protein</fullName>
    </submittedName>
</protein>
<dbReference type="SFLD" id="SFLDG01101">
    <property type="entry name" value="Uncharacterised_Radical_SAM_Su"/>
    <property type="match status" value="1"/>
</dbReference>
<evidence type="ECO:0000259" key="8">
    <source>
        <dbReference type="PROSITE" id="PS51918"/>
    </source>
</evidence>
<dbReference type="SFLD" id="SFLDS00029">
    <property type="entry name" value="Radical_SAM"/>
    <property type="match status" value="1"/>
</dbReference>
<dbReference type="OrthoDB" id="9778883at2"/>
<name>A0A0F4XNC3_9PSED</name>
<dbReference type="InterPro" id="IPR007197">
    <property type="entry name" value="rSAM"/>
</dbReference>